<name>A0A1E7XY35_BIFAD</name>
<dbReference type="AlphaFoldDB" id="A0A1E7XY35"/>
<proteinExistence type="predicted"/>
<reference evidence="1 2" key="1">
    <citation type="submission" date="2016-07" db="EMBL/GenBank/DDBJ databases">
        <title>Draft Genome Sequence of Bifidobacterium adolescentis strain Km 4.</title>
        <authorList>
            <person name="Danilenko V.N."/>
        </authorList>
    </citation>
    <scope>NUCLEOTIDE SEQUENCE [LARGE SCALE GENOMIC DNA]</scope>
    <source>
        <strain evidence="1 2">Km 4</strain>
    </source>
</reference>
<comment type="caution">
    <text evidence="1">The sequence shown here is derived from an EMBL/GenBank/DDBJ whole genome shotgun (WGS) entry which is preliminary data.</text>
</comment>
<protein>
    <submittedName>
        <fullName evidence="1">Uncharacterized protein</fullName>
    </submittedName>
</protein>
<organism evidence="1 2">
    <name type="scientific">Bifidobacterium adolescentis</name>
    <dbReference type="NCBI Taxonomy" id="1680"/>
    <lineage>
        <taxon>Bacteria</taxon>
        <taxon>Bacillati</taxon>
        <taxon>Actinomycetota</taxon>
        <taxon>Actinomycetes</taxon>
        <taxon>Bifidobacteriales</taxon>
        <taxon>Bifidobacteriaceae</taxon>
        <taxon>Bifidobacterium</taxon>
    </lineage>
</organism>
<sequence>MAAKPGRMTADMKDIILQCACCHKEITDLSAAGWRNGERRSFECPECGCRTKVEAEVWLRSSSDAEETWRELYRLAQWGACETWFDSDGALRVYGADDLGGRELAALWITPEHGYEEAAGLHVTVDGGPVPVSVYAGMEPEAAAKAIWERIEAIRRKEPGR</sequence>
<dbReference type="Proteomes" id="UP000175684">
    <property type="component" value="Unassembled WGS sequence"/>
</dbReference>
<gene>
    <name evidence="1" type="ORF">BBK15_09550</name>
</gene>
<accession>A0A1E7XY35</accession>
<evidence type="ECO:0000313" key="1">
    <source>
        <dbReference type="EMBL" id="OFA33708.1"/>
    </source>
</evidence>
<dbReference type="EMBL" id="MAXD01000013">
    <property type="protein sequence ID" value="OFA33708.1"/>
    <property type="molecule type" value="Genomic_DNA"/>
</dbReference>
<evidence type="ECO:0000313" key="2">
    <source>
        <dbReference type="Proteomes" id="UP000175684"/>
    </source>
</evidence>